<accession>A0A0L8V8A6</accession>
<evidence type="ECO:0000313" key="1">
    <source>
        <dbReference type="EMBL" id="KOH44664.1"/>
    </source>
</evidence>
<name>A0A0L8V8A6_9BACT</name>
<organism evidence="1 2">
    <name type="scientific">Sunxiuqinia dokdonensis</name>
    <dbReference type="NCBI Taxonomy" id="1409788"/>
    <lineage>
        <taxon>Bacteria</taxon>
        <taxon>Pseudomonadati</taxon>
        <taxon>Bacteroidota</taxon>
        <taxon>Bacteroidia</taxon>
        <taxon>Marinilabiliales</taxon>
        <taxon>Prolixibacteraceae</taxon>
        <taxon>Sunxiuqinia</taxon>
    </lineage>
</organism>
<keyword evidence="2" id="KW-1185">Reference proteome</keyword>
<reference evidence="2" key="1">
    <citation type="submission" date="2015-07" db="EMBL/GenBank/DDBJ databases">
        <title>Genome sequencing of Sunxiuqinia dokdonensis strain SK.</title>
        <authorList>
            <person name="Ahn S."/>
            <person name="Kim B.-C."/>
        </authorList>
    </citation>
    <scope>NUCLEOTIDE SEQUENCE [LARGE SCALE GENOMIC DNA]</scope>
    <source>
        <strain evidence="2">SK</strain>
    </source>
</reference>
<comment type="caution">
    <text evidence="1">The sequence shown here is derived from an EMBL/GenBank/DDBJ whole genome shotgun (WGS) entry which is preliminary data.</text>
</comment>
<evidence type="ECO:0000313" key="2">
    <source>
        <dbReference type="Proteomes" id="UP000036958"/>
    </source>
</evidence>
<dbReference type="Proteomes" id="UP000036958">
    <property type="component" value="Unassembled WGS sequence"/>
</dbReference>
<dbReference type="EMBL" id="LGIA01000156">
    <property type="protein sequence ID" value="KOH44664.1"/>
    <property type="molecule type" value="Genomic_DNA"/>
</dbReference>
<dbReference type="AlphaFoldDB" id="A0A0L8V8A6"/>
<proteinExistence type="predicted"/>
<dbReference type="STRING" id="1409788.NC99_25020"/>
<sequence length="159" mass="17961">MLSDLTEEKEIIFPVKKDLLPVIPLVIDVVDMMRFELHTKKTIVYFFILGATSNIFYSECDFESRPELNSDPESRVKAAGFGASPLPAALIIVKCCIATTDKVRNCKQLSSTLGKKKGDGFDPLRIRPQNLFIKNRKIKGYSVFSLKLNCDICRKSLKK</sequence>
<dbReference type="RefSeq" id="WP_053183802.1">
    <property type="nucleotide sequence ID" value="NZ_LGIA01000156.1"/>
</dbReference>
<gene>
    <name evidence="1" type="ORF">NC99_25020</name>
</gene>
<protein>
    <submittedName>
        <fullName evidence="1">Uncharacterized protein</fullName>
    </submittedName>
</protein>